<feature type="region of interest" description="Disordered" evidence="1">
    <location>
        <begin position="493"/>
        <end position="520"/>
    </location>
</feature>
<dbReference type="GO" id="GO:0008409">
    <property type="term" value="F:5'-3' exonuclease activity"/>
    <property type="evidence" value="ECO:0007669"/>
    <property type="project" value="TreeGrafter"/>
</dbReference>
<dbReference type="CDD" id="cd09870">
    <property type="entry name" value="PIN_YEN1"/>
    <property type="match status" value="1"/>
</dbReference>
<gene>
    <name evidence="3" type="ORF">METBIDRAFT_23599</name>
</gene>
<accession>A0A1A0HHH0</accession>
<dbReference type="GeneID" id="30028239"/>
<comment type="caution">
    <text evidence="3">The sequence shown here is derived from an EMBL/GenBank/DDBJ whole genome shotgun (WGS) entry which is preliminary data.</text>
</comment>
<dbReference type="AlphaFoldDB" id="A0A1A0HHH0"/>
<evidence type="ECO:0000313" key="4">
    <source>
        <dbReference type="Proteomes" id="UP000092555"/>
    </source>
</evidence>
<sequence>MGIDNLWEILPLDDRVSFPVFLSRFIQKNGRPPRLAIDAYMFMFWSLVSNVEEHDPVKESYDIRNFMAKLWYLAQTNVSFVVVFDGAHKPRKLRHGNIPQTPGSESYDEQLESFLKLHRSKFSERLRLVETLKDILSRNRINWEQAPAEAEAQCAWNQRLGVVDYVISDDSDTLVFGATGVLRWFTRVKYYTDNKEPVNSPTDYYVTPVHMSHVTKQTNLERNHLVFIAVLRGGDYSRGAESIGITRAKELALCGTTMLQKKARATAQDFGSFVDLTKLFVDTFVLPEKGSKILLDPYFGRKEVGDRHLSLIAFNSFLNQFLKEKASQVFGRVTKFEGTIQIDDYFAMLYFFPLVNTRVFKFTPHSTSFAEASIVAEDLSGVKIDSEVMRYNNVVSSTVIGKLTIKNGVEFFEQYLELHFEKTALPRERKYNLKAFVLKLLRNKIFWNYIQFARIKDFEGVSMAVLKFNRVKLNEFVYYTRKDLTLELEVESERADDSVPNEGATEANTAEPEEDDDKSINLTVPLESVKFVSPEFVKKFNYQAQRKSPAKKKKQFQQKTTLDSL</sequence>
<organism evidence="3 4">
    <name type="scientific">Metschnikowia bicuspidata var. bicuspidata NRRL YB-4993</name>
    <dbReference type="NCBI Taxonomy" id="869754"/>
    <lineage>
        <taxon>Eukaryota</taxon>
        <taxon>Fungi</taxon>
        <taxon>Dikarya</taxon>
        <taxon>Ascomycota</taxon>
        <taxon>Saccharomycotina</taxon>
        <taxon>Pichiomycetes</taxon>
        <taxon>Metschnikowiaceae</taxon>
        <taxon>Metschnikowia</taxon>
    </lineage>
</organism>
<dbReference type="EMBL" id="LXTC01000001">
    <property type="protein sequence ID" value="OBA23609.1"/>
    <property type="molecule type" value="Genomic_DNA"/>
</dbReference>
<dbReference type="InterPro" id="IPR029060">
    <property type="entry name" value="PIN-like_dom_sf"/>
</dbReference>
<protein>
    <submittedName>
        <fullName evidence="3">PIN domain-like protein</fullName>
    </submittedName>
</protein>
<name>A0A1A0HHH0_9ASCO</name>
<dbReference type="GO" id="GO:0005634">
    <property type="term" value="C:nucleus"/>
    <property type="evidence" value="ECO:0007669"/>
    <property type="project" value="TreeGrafter"/>
</dbReference>
<dbReference type="Gene3D" id="3.40.50.1010">
    <property type="entry name" value="5'-nuclease"/>
    <property type="match status" value="1"/>
</dbReference>
<evidence type="ECO:0000256" key="1">
    <source>
        <dbReference type="SAM" id="MobiDB-lite"/>
    </source>
</evidence>
<keyword evidence="4" id="KW-1185">Reference proteome</keyword>
<dbReference type="InterPro" id="IPR006086">
    <property type="entry name" value="XPG-I_dom"/>
</dbReference>
<dbReference type="OrthoDB" id="2959108at2759"/>
<dbReference type="PANTHER" id="PTHR11081:SF72">
    <property type="entry name" value="HOLLIDAY JUNCTION RESOLVASE YEN1"/>
    <property type="match status" value="1"/>
</dbReference>
<dbReference type="Proteomes" id="UP000092555">
    <property type="component" value="Unassembled WGS sequence"/>
</dbReference>
<evidence type="ECO:0000313" key="3">
    <source>
        <dbReference type="EMBL" id="OBA23609.1"/>
    </source>
</evidence>
<dbReference type="PRINTS" id="PR00853">
    <property type="entry name" value="XPGRADSUPER"/>
</dbReference>
<dbReference type="STRING" id="869754.A0A1A0HHH0"/>
<dbReference type="GO" id="GO:0006974">
    <property type="term" value="P:DNA damage response"/>
    <property type="evidence" value="ECO:0007669"/>
    <property type="project" value="UniProtKB-ARBA"/>
</dbReference>
<dbReference type="Pfam" id="PF00867">
    <property type="entry name" value="XPG_I"/>
    <property type="match status" value="1"/>
</dbReference>
<dbReference type="GO" id="GO:0017108">
    <property type="term" value="F:5'-flap endonuclease activity"/>
    <property type="evidence" value="ECO:0007669"/>
    <property type="project" value="TreeGrafter"/>
</dbReference>
<proteinExistence type="predicted"/>
<feature type="domain" description="XPG-I" evidence="2">
    <location>
        <begin position="137"/>
        <end position="220"/>
    </location>
</feature>
<dbReference type="RefSeq" id="XP_018714090.1">
    <property type="nucleotide sequence ID" value="XM_018855263.1"/>
</dbReference>
<dbReference type="SMART" id="SM00484">
    <property type="entry name" value="XPGI"/>
    <property type="match status" value="1"/>
</dbReference>
<dbReference type="SUPFAM" id="SSF88723">
    <property type="entry name" value="PIN domain-like"/>
    <property type="match status" value="1"/>
</dbReference>
<dbReference type="GO" id="GO:0005737">
    <property type="term" value="C:cytoplasm"/>
    <property type="evidence" value="ECO:0007669"/>
    <property type="project" value="TreeGrafter"/>
</dbReference>
<dbReference type="PANTHER" id="PTHR11081">
    <property type="entry name" value="FLAP ENDONUCLEASE FAMILY MEMBER"/>
    <property type="match status" value="1"/>
</dbReference>
<dbReference type="InterPro" id="IPR006084">
    <property type="entry name" value="XPG/Rad2"/>
</dbReference>
<feature type="region of interest" description="Disordered" evidence="1">
    <location>
        <begin position="544"/>
        <end position="565"/>
    </location>
</feature>
<feature type="non-terminal residue" evidence="3">
    <location>
        <position position="565"/>
    </location>
</feature>
<evidence type="ECO:0000259" key="2">
    <source>
        <dbReference type="SMART" id="SM00484"/>
    </source>
</evidence>
<reference evidence="3 4" key="1">
    <citation type="submission" date="2016-05" db="EMBL/GenBank/DDBJ databases">
        <title>Comparative genomics of biotechnologically important yeasts.</title>
        <authorList>
            <consortium name="DOE Joint Genome Institute"/>
            <person name="Riley R."/>
            <person name="Haridas S."/>
            <person name="Wolfe K.H."/>
            <person name="Lopes M.R."/>
            <person name="Hittinger C.T."/>
            <person name="Goker M."/>
            <person name="Salamov A."/>
            <person name="Wisecaver J."/>
            <person name="Long T.M."/>
            <person name="Aerts A.L."/>
            <person name="Barry K."/>
            <person name="Choi C."/>
            <person name="Clum A."/>
            <person name="Coughlan A.Y."/>
            <person name="Deshpande S."/>
            <person name="Douglass A.P."/>
            <person name="Hanson S.J."/>
            <person name="Klenk H.-P."/>
            <person name="LaButti K."/>
            <person name="Lapidus A."/>
            <person name="Lindquist E."/>
            <person name="Lipzen A."/>
            <person name="Meier-kolthoff J.P."/>
            <person name="Ohm R.A."/>
            <person name="Otillar R.P."/>
            <person name="Pangilinan J."/>
            <person name="Peng Y."/>
            <person name="Rokas A."/>
            <person name="Rosa C.A."/>
            <person name="Scheuner C."/>
            <person name="Sibirny A.A."/>
            <person name="Slot J.C."/>
            <person name="Stielow J.B."/>
            <person name="Sun H."/>
            <person name="Kurtzman C.P."/>
            <person name="Blackwell M."/>
            <person name="Grigoriev I.V."/>
            <person name="Jeffries T.W."/>
        </authorList>
    </citation>
    <scope>NUCLEOTIDE SEQUENCE [LARGE SCALE GENOMIC DNA]</scope>
    <source>
        <strain evidence="3 4">NRRL YB-4993</strain>
    </source>
</reference>